<dbReference type="Pfam" id="PF07047">
    <property type="entry name" value="OPA3"/>
    <property type="match status" value="1"/>
</dbReference>
<name>A0A507EJU0_9FUNG</name>
<dbReference type="EMBL" id="QEAP01000548">
    <property type="protein sequence ID" value="TPX64363.1"/>
    <property type="molecule type" value="Genomic_DNA"/>
</dbReference>
<evidence type="ECO:0000256" key="2">
    <source>
        <dbReference type="ARBA" id="ARBA00023054"/>
    </source>
</evidence>
<dbReference type="AlphaFoldDB" id="A0A507EJU0"/>
<comment type="caution">
    <text evidence="3">The sequence shown here is derived from an EMBL/GenBank/DDBJ whole genome shotgun (WGS) entry which is preliminary data.</text>
</comment>
<comment type="similarity">
    <text evidence="1">Belongs to the OPA3 family.</text>
</comment>
<dbReference type="PANTHER" id="PTHR12499">
    <property type="entry name" value="OPTIC ATROPHY 3 PROTEIN OPA3"/>
    <property type="match status" value="1"/>
</dbReference>
<keyword evidence="4" id="KW-1185">Reference proteome</keyword>
<proteinExistence type="inferred from homology"/>
<evidence type="ECO:0000256" key="1">
    <source>
        <dbReference type="ARBA" id="ARBA00007584"/>
    </source>
</evidence>
<evidence type="ECO:0008006" key="5">
    <source>
        <dbReference type="Google" id="ProtNLM"/>
    </source>
</evidence>
<evidence type="ECO:0000313" key="4">
    <source>
        <dbReference type="Proteomes" id="UP000320333"/>
    </source>
</evidence>
<dbReference type="InterPro" id="IPR010754">
    <property type="entry name" value="OPA3-like"/>
</dbReference>
<keyword evidence="2" id="KW-0175">Coiled coil</keyword>
<dbReference type="GO" id="GO:0005739">
    <property type="term" value="C:mitochondrion"/>
    <property type="evidence" value="ECO:0007669"/>
    <property type="project" value="TreeGrafter"/>
</dbReference>
<organism evidence="3 4">
    <name type="scientific">Chytriomyces confervae</name>
    <dbReference type="NCBI Taxonomy" id="246404"/>
    <lineage>
        <taxon>Eukaryota</taxon>
        <taxon>Fungi</taxon>
        <taxon>Fungi incertae sedis</taxon>
        <taxon>Chytridiomycota</taxon>
        <taxon>Chytridiomycota incertae sedis</taxon>
        <taxon>Chytridiomycetes</taxon>
        <taxon>Chytridiales</taxon>
        <taxon>Chytriomycetaceae</taxon>
        <taxon>Chytriomyces</taxon>
    </lineage>
</organism>
<gene>
    <name evidence="3" type="ORF">CcCBS67573_g08431</name>
</gene>
<reference evidence="3 4" key="1">
    <citation type="journal article" date="2019" name="Sci. Rep.">
        <title>Comparative genomics of chytrid fungi reveal insights into the obligate biotrophic and pathogenic lifestyle of Synchytrium endobioticum.</title>
        <authorList>
            <person name="van de Vossenberg B.T.L.H."/>
            <person name="Warris S."/>
            <person name="Nguyen H.D.T."/>
            <person name="van Gent-Pelzer M.P.E."/>
            <person name="Joly D.L."/>
            <person name="van de Geest H.C."/>
            <person name="Bonants P.J.M."/>
            <person name="Smith D.S."/>
            <person name="Levesque C.A."/>
            <person name="van der Lee T.A.J."/>
        </authorList>
    </citation>
    <scope>NUCLEOTIDE SEQUENCE [LARGE SCALE GENOMIC DNA]</scope>
    <source>
        <strain evidence="3 4">CBS 675.73</strain>
    </source>
</reference>
<dbReference type="PANTHER" id="PTHR12499:SF0">
    <property type="entry name" value="OPTIC ATROPHY 3 PROTEIN"/>
    <property type="match status" value="1"/>
</dbReference>
<dbReference type="GO" id="GO:0019216">
    <property type="term" value="P:regulation of lipid metabolic process"/>
    <property type="evidence" value="ECO:0007669"/>
    <property type="project" value="TreeGrafter"/>
</dbReference>
<accession>A0A507EJU0</accession>
<sequence length="224" mass="25020">MATTKIAALMIRTLAKPLANSLKTSAANNPTWKRFCISVAQGYHTIEETLKMRFLGYKLETIRPLNEARAVELGTSFLAEFFIFAVAGTVVVEETIRSSLKTSARNADIDNSIATLKSQQVQDTEELQLLTERVQGLEMENDALRDAAKIMLDMVLLKGVDKQRSWWLLPGLNAEETVFKELERLGSRLESAAEFADRRKRRVAAECGLNEIELVKSIEGTVLS</sequence>
<dbReference type="Proteomes" id="UP000320333">
    <property type="component" value="Unassembled WGS sequence"/>
</dbReference>
<evidence type="ECO:0000313" key="3">
    <source>
        <dbReference type="EMBL" id="TPX64363.1"/>
    </source>
</evidence>
<dbReference type="OrthoDB" id="2129069at2759"/>
<protein>
    <recommendedName>
        <fullName evidence="5">OPA3-like protein</fullName>
    </recommendedName>
</protein>